<sequence length="169" mass="20798">MSFYTIFISYILFNIFLFFKVKDFFKFFTVNSFLNGILQCFILFLIFLNLLINVKYDTDRISYDSIRLIYFFEFFMLSFSNLLVFLKYKKLEIEKMHSKIIFKEMIQIILPVLLLNTLLILISRMDFFENGYIFFKFLERNLFIIFFKTVYFLSFFLFIKQINSKEEKI</sequence>
<keyword evidence="1" id="KW-1133">Transmembrane helix</keyword>
<feature type="transmembrane region" description="Helical" evidence="1">
    <location>
        <begin position="6"/>
        <end position="21"/>
    </location>
</feature>
<gene>
    <name evidence="2" type="ORF">XE03_1687</name>
</gene>
<accession>A0A101HZT1</accession>
<proteinExistence type="predicted"/>
<feature type="transmembrane region" description="Helical" evidence="1">
    <location>
        <begin position="100"/>
        <end position="122"/>
    </location>
</feature>
<evidence type="ECO:0000256" key="1">
    <source>
        <dbReference type="SAM" id="Phobius"/>
    </source>
</evidence>
<feature type="transmembrane region" description="Helical" evidence="1">
    <location>
        <begin position="68"/>
        <end position="88"/>
    </location>
</feature>
<dbReference type="EMBL" id="LGGX01000027">
    <property type="protein sequence ID" value="KUK86146.1"/>
    <property type="molecule type" value="Genomic_DNA"/>
</dbReference>
<comment type="caution">
    <text evidence="2">The sequence shown here is derived from an EMBL/GenBank/DDBJ whole genome shotgun (WGS) entry which is preliminary data.</text>
</comment>
<protein>
    <submittedName>
        <fullName evidence="2">Uncharacterized protein</fullName>
    </submittedName>
</protein>
<organism evidence="2 3">
    <name type="scientific">candidate division TA06 bacterium 34_109</name>
    <dbReference type="NCBI Taxonomy" id="1635277"/>
    <lineage>
        <taxon>Bacteria</taxon>
        <taxon>Bacteria division TA06</taxon>
    </lineage>
</organism>
<feature type="transmembrane region" description="Helical" evidence="1">
    <location>
        <begin position="33"/>
        <end position="56"/>
    </location>
</feature>
<keyword evidence="1" id="KW-0812">Transmembrane</keyword>
<evidence type="ECO:0000313" key="2">
    <source>
        <dbReference type="EMBL" id="KUK86146.1"/>
    </source>
</evidence>
<keyword evidence="1" id="KW-0472">Membrane</keyword>
<dbReference type="AlphaFoldDB" id="A0A101HZT1"/>
<feature type="transmembrane region" description="Helical" evidence="1">
    <location>
        <begin position="142"/>
        <end position="159"/>
    </location>
</feature>
<evidence type="ECO:0000313" key="3">
    <source>
        <dbReference type="Proteomes" id="UP000053467"/>
    </source>
</evidence>
<reference evidence="3" key="1">
    <citation type="journal article" date="2015" name="MBio">
        <title>Genome-Resolved Metagenomic Analysis Reveals Roles for Candidate Phyla and Other Microbial Community Members in Biogeochemical Transformations in Oil Reservoirs.</title>
        <authorList>
            <person name="Hu P."/>
            <person name="Tom L."/>
            <person name="Singh A."/>
            <person name="Thomas B.C."/>
            <person name="Baker B.J."/>
            <person name="Piceno Y.M."/>
            <person name="Andersen G.L."/>
            <person name="Banfield J.F."/>
        </authorList>
    </citation>
    <scope>NUCLEOTIDE SEQUENCE [LARGE SCALE GENOMIC DNA]</scope>
</reference>
<dbReference type="Proteomes" id="UP000053467">
    <property type="component" value="Unassembled WGS sequence"/>
</dbReference>
<name>A0A101HZT1_UNCT6</name>